<evidence type="ECO:0000313" key="8">
    <source>
        <dbReference type="Proteomes" id="UP000282311"/>
    </source>
</evidence>
<dbReference type="SUPFAM" id="SSF51735">
    <property type="entry name" value="NAD(P)-binding Rossmann-fold domains"/>
    <property type="match status" value="1"/>
</dbReference>
<accession>A0A3B0C4E5</accession>
<name>A0A3B0C4E5_9BACL</name>
<evidence type="ECO:0000313" key="7">
    <source>
        <dbReference type="EMBL" id="RKN80743.1"/>
    </source>
</evidence>
<dbReference type="Proteomes" id="UP000282311">
    <property type="component" value="Unassembled WGS sequence"/>
</dbReference>
<dbReference type="InterPro" id="IPR013149">
    <property type="entry name" value="ADH-like_C"/>
</dbReference>
<dbReference type="PANTHER" id="PTHR43350">
    <property type="entry name" value="NAD-DEPENDENT ALCOHOL DEHYDROGENASE"/>
    <property type="match status" value="1"/>
</dbReference>
<reference evidence="7 8" key="1">
    <citation type="journal article" date="2007" name="Int. J. Syst. Evol. Microbiol.">
        <title>Paenibacillus ginsengarvi sp. nov., isolated from soil from ginseng cultivation.</title>
        <authorList>
            <person name="Yoon M.H."/>
            <person name="Ten L.N."/>
            <person name="Im W.T."/>
        </authorList>
    </citation>
    <scope>NUCLEOTIDE SEQUENCE [LARGE SCALE GENOMIC DNA]</scope>
    <source>
        <strain evidence="7 8">KCTC 13059</strain>
    </source>
</reference>
<comment type="caution">
    <text evidence="7">The sequence shown here is derived from an EMBL/GenBank/DDBJ whole genome shotgun (WGS) entry which is preliminary data.</text>
</comment>
<dbReference type="GO" id="GO:0016491">
    <property type="term" value="F:oxidoreductase activity"/>
    <property type="evidence" value="ECO:0007669"/>
    <property type="project" value="UniProtKB-KW"/>
</dbReference>
<evidence type="ECO:0000256" key="4">
    <source>
        <dbReference type="ARBA" id="ARBA00022833"/>
    </source>
</evidence>
<dbReference type="Pfam" id="PF00107">
    <property type="entry name" value="ADH_zinc_N"/>
    <property type="match status" value="1"/>
</dbReference>
<dbReference type="Pfam" id="PF08240">
    <property type="entry name" value="ADH_N"/>
    <property type="match status" value="1"/>
</dbReference>
<dbReference type="CDD" id="cd08255">
    <property type="entry name" value="2-desacetyl-2-hydroxyethyl_bacteriochlorophyllide_like"/>
    <property type="match status" value="1"/>
</dbReference>
<dbReference type="InterPro" id="IPR011032">
    <property type="entry name" value="GroES-like_sf"/>
</dbReference>
<comment type="cofactor">
    <cofactor evidence="1">
        <name>Zn(2+)</name>
        <dbReference type="ChEBI" id="CHEBI:29105"/>
    </cofactor>
</comment>
<evidence type="ECO:0000256" key="1">
    <source>
        <dbReference type="ARBA" id="ARBA00001947"/>
    </source>
</evidence>
<evidence type="ECO:0000256" key="2">
    <source>
        <dbReference type="ARBA" id="ARBA00008072"/>
    </source>
</evidence>
<dbReference type="PANTHER" id="PTHR43350:SF19">
    <property type="entry name" value="D-GULOSIDE 3-DEHYDROGENASE"/>
    <property type="match status" value="1"/>
</dbReference>
<dbReference type="OrthoDB" id="9781031at2"/>
<dbReference type="InterPro" id="IPR036291">
    <property type="entry name" value="NAD(P)-bd_dom_sf"/>
</dbReference>
<feature type="domain" description="Enoyl reductase (ER)" evidence="6">
    <location>
        <begin position="9"/>
        <end position="330"/>
    </location>
</feature>
<evidence type="ECO:0000259" key="6">
    <source>
        <dbReference type="SMART" id="SM00829"/>
    </source>
</evidence>
<dbReference type="SMART" id="SM00829">
    <property type="entry name" value="PKS_ER"/>
    <property type="match status" value="1"/>
</dbReference>
<dbReference type="InterPro" id="IPR013154">
    <property type="entry name" value="ADH-like_N"/>
</dbReference>
<protein>
    <submittedName>
        <fullName evidence="7">Alcohol dehydrogenase</fullName>
    </submittedName>
</protein>
<dbReference type="Gene3D" id="3.90.180.10">
    <property type="entry name" value="Medium-chain alcohol dehydrogenases, catalytic domain"/>
    <property type="match status" value="2"/>
</dbReference>
<dbReference type="EMBL" id="RBAH01000014">
    <property type="protein sequence ID" value="RKN80743.1"/>
    <property type="molecule type" value="Genomic_DNA"/>
</dbReference>
<dbReference type="AlphaFoldDB" id="A0A3B0C4E5"/>
<dbReference type="InterPro" id="IPR020843">
    <property type="entry name" value="ER"/>
</dbReference>
<keyword evidence="4" id="KW-0862">Zinc</keyword>
<evidence type="ECO:0000256" key="5">
    <source>
        <dbReference type="ARBA" id="ARBA00023002"/>
    </source>
</evidence>
<keyword evidence="3" id="KW-0479">Metal-binding</keyword>
<gene>
    <name evidence="7" type="ORF">D7M11_19330</name>
</gene>
<keyword evidence="5" id="KW-0560">Oxidoreductase</keyword>
<dbReference type="GO" id="GO:0046872">
    <property type="term" value="F:metal ion binding"/>
    <property type="evidence" value="ECO:0007669"/>
    <property type="project" value="UniProtKB-KW"/>
</dbReference>
<comment type="similarity">
    <text evidence="2">Belongs to the zinc-containing alcohol dehydrogenase family.</text>
</comment>
<dbReference type="SUPFAM" id="SSF50129">
    <property type="entry name" value="GroES-like"/>
    <property type="match status" value="1"/>
</dbReference>
<keyword evidence="8" id="KW-1185">Reference proteome</keyword>
<organism evidence="7 8">
    <name type="scientific">Paenibacillus ginsengarvi</name>
    <dbReference type="NCBI Taxonomy" id="400777"/>
    <lineage>
        <taxon>Bacteria</taxon>
        <taxon>Bacillati</taxon>
        <taxon>Bacillota</taxon>
        <taxon>Bacilli</taxon>
        <taxon>Bacillales</taxon>
        <taxon>Paenibacillaceae</taxon>
        <taxon>Paenibacillus</taxon>
    </lineage>
</organism>
<evidence type="ECO:0000256" key="3">
    <source>
        <dbReference type="ARBA" id="ARBA00022723"/>
    </source>
</evidence>
<proteinExistence type="inferred from homology"/>
<sequence length="332" mass="36064">MRVTIAREGEIRIEQQEKPVPGEHEVLVKTEYSAISNGTETMVLNNRSSGTRLGYNSVARIVAKGAGVEHLEVGQRVACYGEGAHADYRLVPKVLAVPVPDHVDSEEAAFAGLGAIAIHALRQARLQFGETVVIVGLGILGQITAQIAYAAAYRVIGCDLLPERCEQLRAACPGITVCSVPEQVGAALKRLGAADLKGADSVLLCGGGKGDGLLDRAIGWLRDRGSVVIVGVPDTVFTRNALFHKEAEIRISRAGGPGRYDERYERGGYDYPGGYVRWTEGRNVGEYVRLLADKRISIKPLVRHRFAFNQIADAYRLCREEPERTLGIVLSY</sequence>
<dbReference type="Gene3D" id="3.40.50.720">
    <property type="entry name" value="NAD(P)-binding Rossmann-like Domain"/>
    <property type="match status" value="1"/>
</dbReference>